<gene>
    <name evidence="1" type="ORF">BDR25DRAFT_69388</name>
</gene>
<keyword evidence="2" id="KW-1185">Reference proteome</keyword>
<reference evidence="1" key="1">
    <citation type="journal article" date="2020" name="Stud. Mycol.">
        <title>101 Dothideomycetes genomes: a test case for predicting lifestyles and emergence of pathogens.</title>
        <authorList>
            <person name="Haridas S."/>
            <person name="Albert R."/>
            <person name="Binder M."/>
            <person name="Bloem J."/>
            <person name="Labutti K."/>
            <person name="Salamov A."/>
            <person name="Andreopoulos B."/>
            <person name="Baker S."/>
            <person name="Barry K."/>
            <person name="Bills G."/>
            <person name="Bluhm B."/>
            <person name="Cannon C."/>
            <person name="Castanera R."/>
            <person name="Culley D."/>
            <person name="Daum C."/>
            <person name="Ezra D."/>
            <person name="Gonzalez J."/>
            <person name="Henrissat B."/>
            <person name="Kuo A."/>
            <person name="Liang C."/>
            <person name="Lipzen A."/>
            <person name="Lutzoni F."/>
            <person name="Magnuson J."/>
            <person name="Mondo S."/>
            <person name="Nolan M."/>
            <person name="Ohm R."/>
            <person name="Pangilinan J."/>
            <person name="Park H.-J."/>
            <person name="Ramirez L."/>
            <person name="Alfaro M."/>
            <person name="Sun H."/>
            <person name="Tritt A."/>
            <person name="Yoshinaga Y."/>
            <person name="Zwiers L.-H."/>
            <person name="Turgeon B."/>
            <person name="Goodwin S."/>
            <person name="Spatafora J."/>
            <person name="Crous P."/>
            <person name="Grigoriev I."/>
        </authorList>
    </citation>
    <scope>NUCLEOTIDE SEQUENCE</scope>
    <source>
        <strain evidence="1">ATCC 200398</strain>
    </source>
</reference>
<accession>A0ACB6QJV0</accession>
<organism evidence="1 2">
    <name type="scientific">Lindgomyces ingoldianus</name>
    <dbReference type="NCBI Taxonomy" id="673940"/>
    <lineage>
        <taxon>Eukaryota</taxon>
        <taxon>Fungi</taxon>
        <taxon>Dikarya</taxon>
        <taxon>Ascomycota</taxon>
        <taxon>Pezizomycotina</taxon>
        <taxon>Dothideomycetes</taxon>
        <taxon>Pleosporomycetidae</taxon>
        <taxon>Pleosporales</taxon>
        <taxon>Lindgomycetaceae</taxon>
        <taxon>Lindgomyces</taxon>
    </lineage>
</organism>
<comment type="caution">
    <text evidence="1">The sequence shown here is derived from an EMBL/GenBank/DDBJ whole genome shotgun (WGS) entry which is preliminary data.</text>
</comment>
<dbReference type="Proteomes" id="UP000799755">
    <property type="component" value="Unassembled WGS sequence"/>
</dbReference>
<sequence length="538" mass="60781">MTQAAPVVQKFQELAASQIVSETAFSQQHDVSIKSLDALVNLPPSAYPYHLTRVDSSHIASTKYFKLVEDAVQELLVSGQNSVVPVDLCSEKLPGIPPKWLITKMLDEVLGKEVDKSCWRLAVYENAISCIPKEYEVQRRSTELGQLRDGKVPWINLQNLFEEIRGLQHSLKDLQDYANQIPEICVQDATAISNPWLSRLQNDCLRALEEDHYIDVMARVNDSFPAECKSKIFTELQSTIVDACNGAFPDMSPPHTFDTFILTSRGYNINRDLLLNSANLHAQNEWQGLQGHHDKEPHFRMSQILNLSDGPKPILALMCEDKKISKAIKERFWSEISNLESANEAEFRDFWARHVDGRTQNYADALAAIDDPKLRDELLNVVSRYVQKDLLPDWISMARSRGLVRSPSVRRRIHGLERTSQKDEVKIRDLVSPTDPTLVEQSKQALVSDLARKMEKLSDGLRLFLILVLILLAEHKPGVVYATAKFAPRLLKQLKSSLDVEQYEQLQEWKDQVKAGKLSPGDIASMKRLAAAAAGNHS</sequence>
<protein>
    <submittedName>
        <fullName evidence="1">Uncharacterized protein</fullName>
    </submittedName>
</protein>
<proteinExistence type="predicted"/>
<name>A0ACB6QJV0_9PLEO</name>
<evidence type="ECO:0000313" key="1">
    <source>
        <dbReference type="EMBL" id="KAF2467175.1"/>
    </source>
</evidence>
<dbReference type="EMBL" id="MU003521">
    <property type="protein sequence ID" value="KAF2467175.1"/>
    <property type="molecule type" value="Genomic_DNA"/>
</dbReference>
<evidence type="ECO:0000313" key="2">
    <source>
        <dbReference type="Proteomes" id="UP000799755"/>
    </source>
</evidence>